<keyword evidence="7 8" id="KW-0131">Cell cycle</keyword>
<dbReference type="PATRIC" id="fig|1705394.5.peg.1266"/>
<dbReference type="Gene3D" id="3.90.190.20">
    <property type="entry name" value="Mur ligase, C-terminal domain"/>
    <property type="match status" value="1"/>
</dbReference>
<protein>
    <recommendedName>
        <fullName evidence="7 8">UDP-N-acetylmuramoylalanine--D-glutamate ligase</fullName>
        <ecNumber evidence="7 8">6.3.2.9</ecNumber>
    </recommendedName>
    <alternativeName>
        <fullName evidence="7">D-glutamic acid-adding enzyme</fullName>
    </alternativeName>
    <alternativeName>
        <fullName evidence="7">UDP-N-acetylmuramoyl-L-alanyl-D-glutamate synthetase</fullName>
    </alternativeName>
</protein>
<keyword evidence="12" id="KW-1185">Reference proteome</keyword>
<dbReference type="PANTHER" id="PTHR43692:SF1">
    <property type="entry name" value="UDP-N-ACETYLMURAMOYLALANINE--D-GLUTAMATE LIGASE"/>
    <property type="match status" value="1"/>
</dbReference>
<dbReference type="GO" id="GO:0005737">
    <property type="term" value="C:cytoplasm"/>
    <property type="evidence" value="ECO:0007669"/>
    <property type="project" value="UniProtKB-SubCell"/>
</dbReference>
<dbReference type="Gene3D" id="3.40.1190.10">
    <property type="entry name" value="Mur-like, catalytic domain"/>
    <property type="match status" value="1"/>
</dbReference>
<dbReference type="SUPFAM" id="SSF53244">
    <property type="entry name" value="MurD-like peptide ligases, peptide-binding domain"/>
    <property type="match status" value="1"/>
</dbReference>
<evidence type="ECO:0000256" key="7">
    <source>
        <dbReference type="HAMAP-Rule" id="MF_00639"/>
    </source>
</evidence>
<evidence type="ECO:0000256" key="2">
    <source>
        <dbReference type="ARBA" id="ARBA00004752"/>
    </source>
</evidence>
<dbReference type="UniPathway" id="UPA00219"/>
<keyword evidence="6 7" id="KW-0067">ATP-binding</keyword>
<dbReference type="InterPro" id="IPR004101">
    <property type="entry name" value="Mur_ligase_C"/>
</dbReference>
<keyword evidence="7 8" id="KW-0573">Peptidoglycan synthesis</keyword>
<dbReference type="GO" id="GO:0071555">
    <property type="term" value="P:cell wall organization"/>
    <property type="evidence" value="ECO:0007669"/>
    <property type="project" value="UniProtKB-KW"/>
</dbReference>
<dbReference type="InterPro" id="IPR036615">
    <property type="entry name" value="Mur_ligase_C_dom_sf"/>
</dbReference>
<evidence type="ECO:0000313" key="11">
    <source>
        <dbReference type="EMBL" id="ALE52854.1"/>
    </source>
</evidence>
<keyword evidence="4 7" id="KW-0436">Ligase</keyword>
<keyword evidence="7 8" id="KW-0961">Cell wall biogenesis/degradation</keyword>
<dbReference type="SUPFAM" id="SSF53623">
    <property type="entry name" value="MurD-like peptide ligases, catalytic domain"/>
    <property type="match status" value="1"/>
</dbReference>
<dbReference type="NCBIfam" id="TIGR01087">
    <property type="entry name" value="murD"/>
    <property type="match status" value="1"/>
</dbReference>
<feature type="binding site" evidence="7">
    <location>
        <begin position="108"/>
        <end position="114"/>
    </location>
    <ligand>
        <name>ATP</name>
        <dbReference type="ChEBI" id="CHEBI:30616"/>
    </ligand>
</feature>
<dbReference type="GO" id="GO:0008360">
    <property type="term" value="P:regulation of cell shape"/>
    <property type="evidence" value="ECO:0007669"/>
    <property type="project" value="UniProtKB-KW"/>
</dbReference>
<dbReference type="GO" id="GO:0008764">
    <property type="term" value="F:UDP-N-acetylmuramoylalanine-D-glutamate ligase activity"/>
    <property type="evidence" value="ECO:0007669"/>
    <property type="project" value="UniProtKB-UniRule"/>
</dbReference>
<keyword evidence="7 8" id="KW-0133">Cell shape</keyword>
<organism evidence="11 12">
    <name type="scientific">Candidatus Thioglobus autotrophicus</name>
    <dbReference type="NCBI Taxonomy" id="1705394"/>
    <lineage>
        <taxon>Bacteria</taxon>
        <taxon>Pseudomonadati</taxon>
        <taxon>Pseudomonadota</taxon>
        <taxon>Gammaproteobacteria</taxon>
        <taxon>Candidatus Pseudothioglobaceae</taxon>
        <taxon>Candidatus Thioglobus</taxon>
    </lineage>
</organism>
<gene>
    <name evidence="7" type="primary">murD</name>
    <name evidence="11" type="ORF">SP60_06355</name>
</gene>
<evidence type="ECO:0000256" key="4">
    <source>
        <dbReference type="ARBA" id="ARBA00022598"/>
    </source>
</evidence>
<evidence type="ECO:0000256" key="6">
    <source>
        <dbReference type="ARBA" id="ARBA00022840"/>
    </source>
</evidence>
<dbReference type="PANTHER" id="PTHR43692">
    <property type="entry name" value="UDP-N-ACETYLMURAMOYLALANINE--D-GLUTAMATE LIGASE"/>
    <property type="match status" value="1"/>
</dbReference>
<dbReference type="Pfam" id="PF21799">
    <property type="entry name" value="MurD-like_N"/>
    <property type="match status" value="1"/>
</dbReference>
<dbReference type="RefSeq" id="WP_053951825.1">
    <property type="nucleotide sequence ID" value="NZ_CP010552.1"/>
</dbReference>
<reference evidence="11 12" key="1">
    <citation type="journal article" date="2015" name="Genome Announc.">
        <title>Genome Sequence of 'Candidatus Thioglobus autotrophica' Strain EF1, a Chemoautotroph from the SUP05 Clade of Marine Gammaproteobacteria.</title>
        <authorList>
            <person name="Shah V."/>
            <person name="Morris R.M."/>
        </authorList>
    </citation>
    <scope>NUCLEOTIDE SEQUENCE [LARGE SCALE GENOMIC DNA]</scope>
    <source>
        <strain evidence="11 12">EF1</strain>
    </source>
</reference>
<dbReference type="GO" id="GO:0005524">
    <property type="term" value="F:ATP binding"/>
    <property type="evidence" value="ECO:0007669"/>
    <property type="project" value="UniProtKB-UniRule"/>
</dbReference>
<dbReference type="GO" id="GO:0009252">
    <property type="term" value="P:peptidoglycan biosynthetic process"/>
    <property type="evidence" value="ECO:0007669"/>
    <property type="project" value="UniProtKB-UniRule"/>
</dbReference>
<dbReference type="Gene3D" id="3.40.50.720">
    <property type="entry name" value="NAD(P)-binding Rossmann-like Domain"/>
    <property type="match status" value="1"/>
</dbReference>
<dbReference type="InterPro" id="IPR036565">
    <property type="entry name" value="Mur-like_cat_sf"/>
</dbReference>
<evidence type="ECO:0000256" key="5">
    <source>
        <dbReference type="ARBA" id="ARBA00022741"/>
    </source>
</evidence>
<dbReference type="InterPro" id="IPR013221">
    <property type="entry name" value="Mur_ligase_cen"/>
</dbReference>
<comment type="pathway">
    <text evidence="2 7 8">Cell wall biogenesis; peptidoglycan biosynthesis.</text>
</comment>
<dbReference type="STRING" id="1705394.SP60_06355"/>
<dbReference type="OrthoDB" id="9809796at2"/>
<dbReference type="HAMAP" id="MF_00639">
    <property type="entry name" value="MurD"/>
    <property type="match status" value="1"/>
</dbReference>
<sequence>MKLVLGLGVTGFSIARFLQQQEIAFKVADSRQAPPLLAEFLLEFPVVELSLGDWDDSVLEGVDEIFISPGIAKREAIVVWALDRGIEVVSDIELFSRYAQAPVIGITGSNGKSTVTQLLGEMIQASGQKVAVGGNIGTPALECLDETVEFYVLELSSYQLDYSKNLNLLTGVVLNITPDHLDRYDSFEQYINSKLSLYQYCQQSVVNIDEPLVPKQDSAVYFGISIPKQEQDFGTVTCHGSCYFLKGDDVLMGVDEMQLIGEHNVANILAALALGDQIGLDMTLMTDCVKVFKGLEHRLEWVTDQQGIAFYNDSKATNALASMTALRALIDKHENIVLIAGGMAKDEDYSEFFKLVDQNVFGVVLIGRSAMYFERGIHTAKTLHAQNMHEAVALARGMINKGVVLLSPACASFDMFDNFEQRGREFKRAIAE</sequence>
<comment type="subcellular location">
    <subcellularLocation>
        <location evidence="1 7 8">Cytoplasm</location>
    </subcellularLocation>
</comment>
<comment type="catalytic activity">
    <reaction evidence="7 8">
        <text>UDP-N-acetyl-alpha-D-muramoyl-L-alanine + D-glutamate + ATP = UDP-N-acetyl-alpha-D-muramoyl-L-alanyl-D-glutamate + ADP + phosphate + H(+)</text>
        <dbReference type="Rhea" id="RHEA:16429"/>
        <dbReference type="ChEBI" id="CHEBI:15378"/>
        <dbReference type="ChEBI" id="CHEBI:29986"/>
        <dbReference type="ChEBI" id="CHEBI:30616"/>
        <dbReference type="ChEBI" id="CHEBI:43474"/>
        <dbReference type="ChEBI" id="CHEBI:83898"/>
        <dbReference type="ChEBI" id="CHEBI:83900"/>
        <dbReference type="ChEBI" id="CHEBI:456216"/>
        <dbReference type="EC" id="6.3.2.9"/>
    </reaction>
</comment>
<dbReference type="KEGG" id="tho:SP60_06355"/>
<comment type="function">
    <text evidence="7 8">Cell wall formation. Catalyzes the addition of glutamate to the nucleotide precursor UDP-N-acetylmuramoyl-L-alanine (UMA).</text>
</comment>
<keyword evidence="3 7" id="KW-0963">Cytoplasm</keyword>
<feature type="domain" description="Mur ligase central" evidence="10">
    <location>
        <begin position="106"/>
        <end position="274"/>
    </location>
</feature>
<dbReference type="Pfam" id="PF02875">
    <property type="entry name" value="Mur_ligase_C"/>
    <property type="match status" value="1"/>
</dbReference>
<dbReference type="Proteomes" id="UP000058020">
    <property type="component" value="Chromosome"/>
</dbReference>
<feature type="domain" description="Mur ligase C-terminal" evidence="9">
    <location>
        <begin position="297"/>
        <end position="410"/>
    </location>
</feature>
<evidence type="ECO:0000259" key="9">
    <source>
        <dbReference type="Pfam" id="PF02875"/>
    </source>
</evidence>
<dbReference type="SUPFAM" id="SSF51984">
    <property type="entry name" value="MurCD N-terminal domain"/>
    <property type="match status" value="1"/>
</dbReference>
<dbReference type="EC" id="6.3.2.9" evidence="7 8"/>
<comment type="similarity">
    <text evidence="7">Belongs to the MurCDEF family.</text>
</comment>
<keyword evidence="7 8" id="KW-0132">Cell division</keyword>
<name>A0A0M4PNS9_9GAMM</name>
<dbReference type="Pfam" id="PF08245">
    <property type="entry name" value="Mur_ligase_M"/>
    <property type="match status" value="1"/>
</dbReference>
<accession>A0A0M4PNS9</accession>
<evidence type="ECO:0000256" key="3">
    <source>
        <dbReference type="ARBA" id="ARBA00022490"/>
    </source>
</evidence>
<dbReference type="GO" id="GO:0051301">
    <property type="term" value="P:cell division"/>
    <property type="evidence" value="ECO:0007669"/>
    <property type="project" value="UniProtKB-KW"/>
</dbReference>
<dbReference type="AlphaFoldDB" id="A0A0M4PNS9"/>
<proteinExistence type="inferred from homology"/>
<dbReference type="InterPro" id="IPR005762">
    <property type="entry name" value="MurD"/>
</dbReference>
<dbReference type="EMBL" id="CP010552">
    <property type="protein sequence ID" value="ALE52854.1"/>
    <property type="molecule type" value="Genomic_DNA"/>
</dbReference>
<evidence type="ECO:0000256" key="1">
    <source>
        <dbReference type="ARBA" id="ARBA00004496"/>
    </source>
</evidence>
<evidence type="ECO:0000256" key="8">
    <source>
        <dbReference type="RuleBase" id="RU003664"/>
    </source>
</evidence>
<evidence type="ECO:0000313" key="12">
    <source>
        <dbReference type="Proteomes" id="UP000058020"/>
    </source>
</evidence>
<evidence type="ECO:0000259" key="10">
    <source>
        <dbReference type="Pfam" id="PF08245"/>
    </source>
</evidence>
<keyword evidence="5 7" id="KW-0547">Nucleotide-binding</keyword>